<accession>A0A7W0C767</accession>
<comment type="caution">
    <text evidence="5">The sequence shown here is derived from an EMBL/GenBank/DDBJ whole genome shotgun (WGS) entry which is preliminary data.</text>
</comment>
<evidence type="ECO:0000313" key="6">
    <source>
        <dbReference type="Proteomes" id="UP000525298"/>
    </source>
</evidence>
<dbReference type="InterPro" id="IPR035104">
    <property type="entry name" value="Ribosomal_protein_S1-like"/>
</dbReference>
<comment type="similarity">
    <text evidence="1">Belongs to the bacterial ribosomal protein bS1 family.</text>
</comment>
<evidence type="ECO:0000256" key="2">
    <source>
        <dbReference type="ARBA" id="ARBA00022980"/>
    </source>
</evidence>
<dbReference type="Gene3D" id="2.40.50.140">
    <property type="entry name" value="Nucleic acid-binding proteins"/>
    <property type="match status" value="5"/>
</dbReference>
<dbReference type="GO" id="GO:0006412">
    <property type="term" value="P:translation"/>
    <property type="evidence" value="ECO:0007669"/>
    <property type="project" value="TreeGrafter"/>
</dbReference>
<dbReference type="AlphaFoldDB" id="A0A7W0C767"/>
<dbReference type="InterPro" id="IPR012340">
    <property type="entry name" value="NA-bd_OB-fold"/>
</dbReference>
<evidence type="ECO:0000256" key="3">
    <source>
        <dbReference type="ARBA" id="ARBA00023274"/>
    </source>
</evidence>
<dbReference type="Proteomes" id="UP000525298">
    <property type="component" value="Unassembled WGS sequence"/>
</dbReference>
<dbReference type="PROSITE" id="PS50126">
    <property type="entry name" value="S1"/>
    <property type="match status" value="5"/>
</dbReference>
<dbReference type="Pfam" id="PF00575">
    <property type="entry name" value="S1"/>
    <property type="match status" value="4"/>
</dbReference>
<dbReference type="SUPFAM" id="SSF50249">
    <property type="entry name" value="Nucleic acid-binding proteins"/>
    <property type="match status" value="5"/>
</dbReference>
<reference evidence="5 6" key="1">
    <citation type="submission" date="2020-07" db="EMBL/GenBank/DDBJ databases">
        <title>Genomic Encyclopedia of Type Strains, Phase IV (KMG-IV): sequencing the most valuable type-strain genomes for metagenomic binning, comparative biology and taxonomic classification.</title>
        <authorList>
            <person name="Goeker M."/>
        </authorList>
    </citation>
    <scope>NUCLEOTIDE SEQUENCE [LARGE SCALE GENOMIC DNA]</scope>
    <source>
        <strain evidence="5 6">DSM 17721</strain>
    </source>
</reference>
<proteinExistence type="inferred from homology"/>
<dbReference type="CDD" id="cd00164">
    <property type="entry name" value="S1_like"/>
    <property type="match status" value="1"/>
</dbReference>
<dbReference type="PANTHER" id="PTHR10724">
    <property type="entry name" value="30S RIBOSOMAL PROTEIN S1"/>
    <property type="match status" value="1"/>
</dbReference>
<name>A0A7W0C767_9BACT</name>
<feature type="domain" description="S1 motif" evidence="4">
    <location>
        <begin position="117"/>
        <end position="183"/>
    </location>
</feature>
<keyword evidence="3" id="KW-0687">Ribonucleoprotein</keyword>
<dbReference type="GO" id="GO:0003735">
    <property type="term" value="F:structural constituent of ribosome"/>
    <property type="evidence" value="ECO:0007669"/>
    <property type="project" value="TreeGrafter"/>
</dbReference>
<gene>
    <name evidence="5" type="ORF">HNR65_000754</name>
</gene>
<feature type="domain" description="S1 motif" evidence="4">
    <location>
        <begin position="204"/>
        <end position="278"/>
    </location>
</feature>
<dbReference type="PRINTS" id="PR00681">
    <property type="entry name" value="RIBOSOMALS1"/>
</dbReference>
<keyword evidence="6" id="KW-1185">Reference proteome</keyword>
<dbReference type="SMART" id="SM00316">
    <property type="entry name" value="S1"/>
    <property type="match status" value="5"/>
</dbReference>
<dbReference type="InterPro" id="IPR050437">
    <property type="entry name" value="Ribos_protein_bS1-like"/>
</dbReference>
<protein>
    <submittedName>
        <fullName evidence="5">Small subunit ribosomal protein S1</fullName>
    </submittedName>
</protein>
<dbReference type="NCBIfam" id="NF010379">
    <property type="entry name" value="PRK13806.1"/>
    <property type="match status" value="1"/>
</dbReference>
<evidence type="ECO:0000259" key="4">
    <source>
        <dbReference type="PROSITE" id="PS50126"/>
    </source>
</evidence>
<dbReference type="InterPro" id="IPR003029">
    <property type="entry name" value="S1_domain"/>
</dbReference>
<dbReference type="GO" id="GO:0022627">
    <property type="term" value="C:cytosolic small ribosomal subunit"/>
    <property type="evidence" value="ECO:0007669"/>
    <property type="project" value="TreeGrafter"/>
</dbReference>
<feature type="domain" description="S1 motif" evidence="4">
    <location>
        <begin position="36"/>
        <end position="100"/>
    </location>
</feature>
<organism evidence="5 6">
    <name type="scientific">Desulfosalsimonas propionicica</name>
    <dbReference type="NCBI Taxonomy" id="332175"/>
    <lineage>
        <taxon>Bacteria</taxon>
        <taxon>Pseudomonadati</taxon>
        <taxon>Thermodesulfobacteriota</taxon>
        <taxon>Desulfobacteria</taxon>
        <taxon>Desulfobacterales</taxon>
        <taxon>Desulfosalsimonadaceae</taxon>
        <taxon>Desulfosalsimonas</taxon>
    </lineage>
</organism>
<evidence type="ECO:0000313" key="5">
    <source>
        <dbReference type="EMBL" id="MBA2880436.1"/>
    </source>
</evidence>
<dbReference type="GO" id="GO:0003729">
    <property type="term" value="F:mRNA binding"/>
    <property type="evidence" value="ECO:0007669"/>
    <property type="project" value="TreeGrafter"/>
</dbReference>
<evidence type="ECO:0000256" key="1">
    <source>
        <dbReference type="ARBA" id="ARBA00006767"/>
    </source>
</evidence>
<dbReference type="EMBL" id="JACDUS010000002">
    <property type="protein sequence ID" value="MBA2880436.1"/>
    <property type="molecule type" value="Genomic_DNA"/>
</dbReference>
<dbReference type="PANTHER" id="PTHR10724:SF7">
    <property type="entry name" value="SMALL RIBOSOMAL SUBUNIT PROTEIN BS1C"/>
    <property type="match status" value="1"/>
</dbReference>
<keyword evidence="2 5" id="KW-0689">Ribosomal protein</keyword>
<feature type="domain" description="S1 motif" evidence="4">
    <location>
        <begin position="295"/>
        <end position="365"/>
    </location>
</feature>
<sequence>MSENDIPEENGSDEEENFADLFESYMSEMKDDLHIGEQITGEIIAIGQDSVFVSTGTKIDGVAAKSELTDKEGNFPYNLGDPLTLYVVSKDDSEIRLSRSMTAESGIHQLYEAQRAKVPVQGKVTETCKGGFRVNVSGKTAFCPVSQMDVAYVETPEDYVAGEYEFLITRIEERGRNIVVSRRELLERYMAEQREQFLKTVSVGDIVDGRVTRLMPYGAFVELSAGVEGMAHISEISWSRLEKPEDAVSAGDPVRVKILDIREPERPGQPGRISLSMKQAAGDPWQDISQKFSLGDKVDGMVTRCADFGAFVEIAPGVEGLVHISEMSYKKRVLKAEDEVSPGQHVAVMIKGIDPEKRRISLSMKDAEGDPWINIENRYKPGQQVTGTIEKKESFGYFVAIEPGVVGLLPVSKINNAPNARQIESLKVDDPISVAIEAIHIADRKISLAPADAADKGEWQSYKKTAQADSAMGDLGEKLKAALKSKQ</sequence>
<dbReference type="RefSeq" id="WP_181550121.1">
    <property type="nucleotide sequence ID" value="NZ_JACDUS010000002.1"/>
</dbReference>
<feature type="domain" description="S1 motif" evidence="4">
    <location>
        <begin position="382"/>
        <end position="451"/>
    </location>
</feature>
<dbReference type="CDD" id="cd04465">
    <property type="entry name" value="S1_RPS1_repeat_ec2_hs2"/>
    <property type="match status" value="1"/>
</dbReference>